<evidence type="ECO:0000256" key="2">
    <source>
        <dbReference type="ARBA" id="ARBA00022448"/>
    </source>
</evidence>
<reference evidence="9" key="1">
    <citation type="submission" date="2023-04" db="EMBL/GenBank/DDBJ databases">
        <authorList>
            <person name="Vijverberg K."/>
            <person name="Xiong W."/>
            <person name="Schranz E."/>
        </authorList>
    </citation>
    <scope>NUCLEOTIDE SEQUENCE</scope>
</reference>
<dbReference type="AlphaFoldDB" id="A0AA36EH89"/>
<keyword evidence="5 6" id="KW-0472">Membrane</keyword>
<dbReference type="GO" id="GO:0016020">
    <property type="term" value="C:membrane"/>
    <property type="evidence" value="ECO:0007669"/>
    <property type="project" value="UniProtKB-SubCell"/>
</dbReference>
<keyword evidence="6" id="KW-0812">Transmembrane</keyword>
<keyword evidence="2" id="KW-0813">Transport</keyword>
<dbReference type="Gene3D" id="2.60.40.150">
    <property type="entry name" value="C2 domain"/>
    <property type="match status" value="1"/>
</dbReference>
<dbReference type="Pfam" id="PF25669">
    <property type="entry name" value="SMP_MUG190-like"/>
    <property type="match status" value="1"/>
</dbReference>
<evidence type="ECO:0000259" key="7">
    <source>
        <dbReference type="PROSITE" id="PS50004"/>
    </source>
</evidence>
<accession>A0AA36EH89</accession>
<dbReference type="InterPro" id="IPR035892">
    <property type="entry name" value="C2_domain_sf"/>
</dbReference>
<organism evidence="9 10">
    <name type="scientific">Lactuca saligna</name>
    <name type="common">Willowleaf lettuce</name>
    <dbReference type="NCBI Taxonomy" id="75948"/>
    <lineage>
        <taxon>Eukaryota</taxon>
        <taxon>Viridiplantae</taxon>
        <taxon>Streptophyta</taxon>
        <taxon>Embryophyta</taxon>
        <taxon>Tracheophyta</taxon>
        <taxon>Spermatophyta</taxon>
        <taxon>Magnoliopsida</taxon>
        <taxon>eudicotyledons</taxon>
        <taxon>Gunneridae</taxon>
        <taxon>Pentapetalae</taxon>
        <taxon>asterids</taxon>
        <taxon>campanulids</taxon>
        <taxon>Asterales</taxon>
        <taxon>Asteraceae</taxon>
        <taxon>Cichorioideae</taxon>
        <taxon>Cichorieae</taxon>
        <taxon>Lactucinae</taxon>
        <taxon>Lactuca</taxon>
    </lineage>
</organism>
<dbReference type="PANTHER" id="PTHR47261:SF3">
    <property type="entry name" value="C2 DOMAIN, SYNAPTOTAGMIN-LIKE MITOCHONDRIAL-LIPID-BINDING DOMAIN, C2 DOMAIN SUPERFAMILY"/>
    <property type="match status" value="1"/>
</dbReference>
<keyword evidence="3" id="KW-0445">Lipid transport</keyword>
<evidence type="ECO:0000313" key="9">
    <source>
        <dbReference type="EMBL" id="CAI9296546.1"/>
    </source>
</evidence>
<evidence type="ECO:0000313" key="10">
    <source>
        <dbReference type="Proteomes" id="UP001177003"/>
    </source>
</evidence>
<feature type="domain" description="C2" evidence="7">
    <location>
        <begin position="344"/>
        <end position="466"/>
    </location>
</feature>
<dbReference type="SMART" id="SM00239">
    <property type="entry name" value="C2"/>
    <property type="match status" value="1"/>
</dbReference>
<comment type="subcellular location">
    <subcellularLocation>
        <location evidence="1">Membrane</location>
    </subcellularLocation>
</comment>
<dbReference type="CDD" id="cd21669">
    <property type="entry name" value="SMP_SF"/>
    <property type="match status" value="1"/>
</dbReference>
<gene>
    <name evidence="9" type="ORF">LSALG_LOCUS35405</name>
</gene>
<dbReference type="PROSITE" id="PS50004">
    <property type="entry name" value="C2"/>
    <property type="match status" value="1"/>
</dbReference>
<proteinExistence type="predicted"/>
<feature type="domain" description="SMP-LTD" evidence="8">
    <location>
        <begin position="150"/>
        <end position="337"/>
    </location>
</feature>
<dbReference type="SUPFAM" id="SSF49562">
    <property type="entry name" value="C2 domain (Calcium/lipid-binding domain, CaLB)"/>
    <property type="match status" value="1"/>
</dbReference>
<dbReference type="PANTHER" id="PTHR47261">
    <property type="entry name" value="CALCIUM-DEPENDENT LIPID-BINDING (CALB DOMAIN) FAMILY PROTEIN"/>
    <property type="match status" value="1"/>
</dbReference>
<keyword evidence="6" id="KW-1133">Transmembrane helix</keyword>
<dbReference type="GO" id="GO:0008289">
    <property type="term" value="F:lipid binding"/>
    <property type="evidence" value="ECO:0007669"/>
    <property type="project" value="UniProtKB-KW"/>
</dbReference>
<evidence type="ECO:0000256" key="3">
    <source>
        <dbReference type="ARBA" id="ARBA00023055"/>
    </source>
</evidence>
<evidence type="ECO:0000256" key="6">
    <source>
        <dbReference type="SAM" id="Phobius"/>
    </source>
</evidence>
<feature type="transmembrane region" description="Helical" evidence="6">
    <location>
        <begin position="582"/>
        <end position="602"/>
    </location>
</feature>
<evidence type="ECO:0000259" key="8">
    <source>
        <dbReference type="PROSITE" id="PS51847"/>
    </source>
</evidence>
<sequence length="608" mass="68001">MISQSSSASFDFSKILWMSSSPICPCQNTIQLSSSTRTRTKIKTSICRTKVSRRRKTGLVWACMVPIDGKNQNLKSFAENQISNELDKAGESSSHDSVQSSYSNDFTGFTEDPILWTSRKRKNNDEVGNPATWPQVPTSFSLFLEKDLQRKESVEWVNMVLSKLWKVYRGGLENWVIGLLQPVIDDLKKPDYVKRVEIKQFSLGNEPFVVRNVERRTSRSNNDLQYQIGLRYTGGARMLLMLTLKFGIIPIKVPVGIRDFDIDGELWVKLRLIPTEPWVGAVSWAFVSLPKIKFELSPFRLFNLMAIPILSMFLKKLLTEDLPLLFVRPKKIVLDFQKGKAVGPLQNDFKSGEMQEGNKDFSGELSVTLVDARKLSYVFYGKTDPYVELRLGDQVIHSKKNSRTTVIGPPGQPIWNQDFSMLVTNPRKEKLTIQVKDSFGFIHLTVGSGEVDLGLLKDTVPTDRIVTLQGGWGMLNKGSAGEILLRLTYKAYVEDEEDEKIDASDDEFQELESTGTTYNPSPRGTERESLIDVLAALIVSEEFQGIVASETAMSKSSIDTSDSVIPDLVSSPDSETDSGGSALLWLGVITIMTIVTAINMGGSNIFNP</sequence>
<dbReference type="EMBL" id="OX465084">
    <property type="protein sequence ID" value="CAI9296546.1"/>
    <property type="molecule type" value="Genomic_DNA"/>
</dbReference>
<dbReference type="InterPro" id="IPR031468">
    <property type="entry name" value="SMP_LBD"/>
</dbReference>
<dbReference type="PROSITE" id="PS51847">
    <property type="entry name" value="SMP"/>
    <property type="match status" value="1"/>
</dbReference>
<evidence type="ECO:0000256" key="4">
    <source>
        <dbReference type="ARBA" id="ARBA00023121"/>
    </source>
</evidence>
<dbReference type="Pfam" id="PF00168">
    <property type="entry name" value="C2"/>
    <property type="match status" value="1"/>
</dbReference>
<name>A0AA36EH89_LACSI</name>
<evidence type="ECO:0000256" key="5">
    <source>
        <dbReference type="ARBA" id="ARBA00023136"/>
    </source>
</evidence>
<keyword evidence="10" id="KW-1185">Reference proteome</keyword>
<dbReference type="GO" id="GO:0006869">
    <property type="term" value="P:lipid transport"/>
    <property type="evidence" value="ECO:0007669"/>
    <property type="project" value="UniProtKB-KW"/>
</dbReference>
<protein>
    <submittedName>
        <fullName evidence="9">Uncharacterized protein</fullName>
    </submittedName>
</protein>
<keyword evidence="4" id="KW-0446">Lipid-binding</keyword>
<dbReference type="Proteomes" id="UP001177003">
    <property type="component" value="Chromosome 8"/>
</dbReference>
<dbReference type="CDD" id="cd00030">
    <property type="entry name" value="C2"/>
    <property type="match status" value="1"/>
</dbReference>
<evidence type="ECO:0000256" key="1">
    <source>
        <dbReference type="ARBA" id="ARBA00004370"/>
    </source>
</evidence>
<dbReference type="InterPro" id="IPR000008">
    <property type="entry name" value="C2_dom"/>
</dbReference>